<dbReference type="AlphaFoldDB" id="A0A392MSD9"/>
<accession>A0A392MSD9</accession>
<gene>
    <name evidence="1" type="ORF">A2U01_0011356</name>
</gene>
<comment type="caution">
    <text evidence="1">The sequence shown here is derived from an EMBL/GenBank/DDBJ whole genome shotgun (WGS) entry which is preliminary data.</text>
</comment>
<organism evidence="1 2">
    <name type="scientific">Trifolium medium</name>
    <dbReference type="NCBI Taxonomy" id="97028"/>
    <lineage>
        <taxon>Eukaryota</taxon>
        <taxon>Viridiplantae</taxon>
        <taxon>Streptophyta</taxon>
        <taxon>Embryophyta</taxon>
        <taxon>Tracheophyta</taxon>
        <taxon>Spermatophyta</taxon>
        <taxon>Magnoliopsida</taxon>
        <taxon>eudicotyledons</taxon>
        <taxon>Gunneridae</taxon>
        <taxon>Pentapetalae</taxon>
        <taxon>rosids</taxon>
        <taxon>fabids</taxon>
        <taxon>Fabales</taxon>
        <taxon>Fabaceae</taxon>
        <taxon>Papilionoideae</taxon>
        <taxon>50 kb inversion clade</taxon>
        <taxon>NPAAA clade</taxon>
        <taxon>Hologalegina</taxon>
        <taxon>IRL clade</taxon>
        <taxon>Trifolieae</taxon>
        <taxon>Trifolium</taxon>
    </lineage>
</organism>
<sequence length="80" mass="8989">MVMELILDSLRHWVTEYHVDGFRFDLASVLCRGTDGSPLNAPPLIRAIAKDAVLSRCKIIAEPWDCGGLYLVGSFPNWDR</sequence>
<evidence type="ECO:0000313" key="2">
    <source>
        <dbReference type="Proteomes" id="UP000265520"/>
    </source>
</evidence>
<dbReference type="SUPFAM" id="SSF51445">
    <property type="entry name" value="(Trans)glycosidases"/>
    <property type="match status" value="1"/>
</dbReference>
<dbReference type="EMBL" id="LXQA010018308">
    <property type="protein sequence ID" value="MCH90440.1"/>
    <property type="molecule type" value="Genomic_DNA"/>
</dbReference>
<reference evidence="1 2" key="1">
    <citation type="journal article" date="2018" name="Front. Plant Sci.">
        <title>Red Clover (Trifolium pratense) and Zigzag Clover (T. medium) - A Picture of Genomic Similarities and Differences.</title>
        <authorList>
            <person name="Dluhosova J."/>
            <person name="Istvanek J."/>
            <person name="Nedelnik J."/>
            <person name="Repkova J."/>
        </authorList>
    </citation>
    <scope>NUCLEOTIDE SEQUENCE [LARGE SCALE GENOMIC DNA]</scope>
    <source>
        <strain evidence="2">cv. 10/8</strain>
        <tissue evidence="1">Leaf</tissue>
    </source>
</reference>
<dbReference type="Gene3D" id="3.20.20.80">
    <property type="entry name" value="Glycosidases"/>
    <property type="match status" value="1"/>
</dbReference>
<dbReference type="InterPro" id="IPR017853">
    <property type="entry name" value="GH"/>
</dbReference>
<dbReference type="Proteomes" id="UP000265520">
    <property type="component" value="Unassembled WGS sequence"/>
</dbReference>
<keyword evidence="2" id="KW-1185">Reference proteome</keyword>
<name>A0A392MSD9_9FABA</name>
<evidence type="ECO:0000313" key="1">
    <source>
        <dbReference type="EMBL" id="MCH90440.1"/>
    </source>
</evidence>
<protein>
    <submittedName>
        <fullName evidence="1">Isoamylase 3 chloroplastic-like</fullName>
    </submittedName>
</protein>
<feature type="non-terminal residue" evidence="1">
    <location>
        <position position="80"/>
    </location>
</feature>
<proteinExistence type="predicted"/>